<organism evidence="2 3">
    <name type="scientific">Gossypium schwendimanii</name>
    <name type="common">Cotton</name>
    <dbReference type="NCBI Taxonomy" id="34291"/>
    <lineage>
        <taxon>Eukaryota</taxon>
        <taxon>Viridiplantae</taxon>
        <taxon>Streptophyta</taxon>
        <taxon>Embryophyta</taxon>
        <taxon>Tracheophyta</taxon>
        <taxon>Spermatophyta</taxon>
        <taxon>Magnoliopsida</taxon>
        <taxon>eudicotyledons</taxon>
        <taxon>Gunneridae</taxon>
        <taxon>Pentapetalae</taxon>
        <taxon>rosids</taxon>
        <taxon>malvids</taxon>
        <taxon>Malvales</taxon>
        <taxon>Malvaceae</taxon>
        <taxon>Malvoideae</taxon>
        <taxon>Gossypium</taxon>
    </lineage>
</organism>
<feature type="region of interest" description="Disordered" evidence="1">
    <location>
        <begin position="1"/>
        <end position="31"/>
    </location>
</feature>
<feature type="non-terminal residue" evidence="2">
    <location>
        <position position="31"/>
    </location>
</feature>
<keyword evidence="3" id="KW-1185">Reference proteome</keyword>
<gene>
    <name evidence="2" type="ORF">Goshw_025456</name>
</gene>
<reference evidence="2 3" key="1">
    <citation type="journal article" date="2019" name="Genome Biol. Evol.">
        <title>Insights into the evolution of the New World diploid cottons (Gossypium, subgenus Houzingenia) based on genome sequencing.</title>
        <authorList>
            <person name="Grover C.E."/>
            <person name="Arick M.A. 2nd"/>
            <person name="Thrash A."/>
            <person name="Conover J.L."/>
            <person name="Sanders W.S."/>
            <person name="Peterson D.G."/>
            <person name="Frelichowski J.E."/>
            <person name="Scheffler J.A."/>
            <person name="Scheffler B.E."/>
            <person name="Wendel J.F."/>
        </authorList>
    </citation>
    <scope>NUCLEOTIDE SEQUENCE [LARGE SCALE GENOMIC DNA]</scope>
    <source>
        <strain evidence="2">1</strain>
        <tissue evidence="2">Leaf</tissue>
    </source>
</reference>
<accession>A0A7J9NFB3</accession>
<evidence type="ECO:0000256" key="1">
    <source>
        <dbReference type="SAM" id="MobiDB-lite"/>
    </source>
</evidence>
<name>A0A7J9NFB3_GOSSC</name>
<proteinExistence type="predicted"/>
<comment type="caution">
    <text evidence="2">The sequence shown here is derived from an EMBL/GenBank/DDBJ whole genome shotgun (WGS) entry which is preliminary data.</text>
</comment>
<sequence>MLPKGVAMPYAKRKTHRMAGANRASTHFRLS</sequence>
<protein>
    <submittedName>
        <fullName evidence="2">Uncharacterized protein</fullName>
    </submittedName>
</protein>
<evidence type="ECO:0000313" key="3">
    <source>
        <dbReference type="Proteomes" id="UP000593576"/>
    </source>
</evidence>
<dbReference type="EMBL" id="JABFAF010280187">
    <property type="protein sequence ID" value="MBA0881995.1"/>
    <property type="molecule type" value="Genomic_DNA"/>
</dbReference>
<dbReference type="AlphaFoldDB" id="A0A7J9NFB3"/>
<dbReference type="Proteomes" id="UP000593576">
    <property type="component" value="Unassembled WGS sequence"/>
</dbReference>
<evidence type="ECO:0000313" key="2">
    <source>
        <dbReference type="EMBL" id="MBA0881995.1"/>
    </source>
</evidence>